<dbReference type="InterPro" id="IPR051685">
    <property type="entry name" value="Ycf3/AcsC/BcsC/TPR_MFPF"/>
</dbReference>
<evidence type="ECO:0000256" key="1">
    <source>
        <dbReference type="ARBA" id="ARBA00022737"/>
    </source>
</evidence>
<dbReference type="Gene3D" id="1.25.40.10">
    <property type="entry name" value="Tetratricopeptide repeat domain"/>
    <property type="match status" value="3"/>
</dbReference>
<dbReference type="PANTHER" id="PTHR44943">
    <property type="entry name" value="CELLULOSE SYNTHASE OPERON PROTEIN C"/>
    <property type="match status" value="1"/>
</dbReference>
<dbReference type="InterPro" id="IPR029063">
    <property type="entry name" value="SAM-dependent_MTases_sf"/>
</dbReference>
<keyword evidence="2 3" id="KW-0802">TPR repeat</keyword>
<dbReference type="SUPFAM" id="SSF48452">
    <property type="entry name" value="TPR-like"/>
    <property type="match status" value="1"/>
</dbReference>
<dbReference type="InterPro" id="IPR019734">
    <property type="entry name" value="TPR_rpt"/>
</dbReference>
<dbReference type="PROSITE" id="PS50005">
    <property type="entry name" value="TPR"/>
    <property type="match status" value="5"/>
</dbReference>
<organism evidence="4 5">
    <name type="scientific">endosymbiont of Escarpia spicata</name>
    <dbReference type="NCBI Taxonomy" id="2200908"/>
    <lineage>
        <taxon>Bacteria</taxon>
        <taxon>Pseudomonadati</taxon>
        <taxon>Pseudomonadota</taxon>
        <taxon>Gammaproteobacteria</taxon>
        <taxon>sulfur-oxidizing symbionts</taxon>
    </lineage>
</organism>
<feature type="repeat" description="TPR" evidence="3">
    <location>
        <begin position="44"/>
        <end position="77"/>
    </location>
</feature>
<dbReference type="Pfam" id="PF13424">
    <property type="entry name" value="TPR_12"/>
    <property type="match status" value="1"/>
</dbReference>
<dbReference type="SUPFAM" id="SSF53335">
    <property type="entry name" value="S-adenosyl-L-methionine-dependent methyltransferases"/>
    <property type="match status" value="1"/>
</dbReference>
<dbReference type="InterPro" id="IPR011990">
    <property type="entry name" value="TPR-like_helical_dom_sf"/>
</dbReference>
<gene>
    <name evidence="4" type="ORF">DIZ78_02230</name>
</gene>
<evidence type="ECO:0000313" key="4">
    <source>
        <dbReference type="EMBL" id="RDH88220.1"/>
    </source>
</evidence>
<dbReference type="CDD" id="cd02440">
    <property type="entry name" value="AdoMet_MTases"/>
    <property type="match status" value="1"/>
</dbReference>
<dbReference type="Gene3D" id="3.40.50.150">
    <property type="entry name" value="Vaccinia Virus protein VP39"/>
    <property type="match status" value="1"/>
</dbReference>
<reference evidence="4 5" key="1">
    <citation type="journal article" date="2018" name="ISME J.">
        <title>Endosymbiont genomes yield clues of tubeworm success.</title>
        <authorList>
            <person name="Li Y."/>
            <person name="Liles M.R."/>
            <person name="Halanych K.M."/>
        </authorList>
    </citation>
    <scope>NUCLEOTIDE SEQUENCE [LARGE SCALE GENOMIC DNA]</scope>
    <source>
        <strain evidence="4">A1462</strain>
    </source>
</reference>
<dbReference type="Proteomes" id="UP000254771">
    <property type="component" value="Unassembled WGS sequence"/>
</dbReference>
<feature type="repeat" description="TPR" evidence="3">
    <location>
        <begin position="112"/>
        <end position="145"/>
    </location>
</feature>
<sequence length="444" mass="49531">MDKNDKKLSLDDAVKLAVKLHREGQVDDARTLYRRILEAAPTQPDALHYLGVLQHQAGRGEEAVKLIRDAIKSNPAYTEAHNNLGNVLKELGRLDEAKAAYRACLALDPKNADALNNLGTALREQTHYQEAMSCYRKAIEISPEHADVWHNIGSILVELERYEEAIDAYRKSISFHAPNSASYRWLGYSLYRQGRLQEAVDVFRKWLLFDPDNPVARHLLAACTGENVPKRASDAFVEETFDKFAGSFDKVLKKLEYRAPEHLAKAVAALIPQQNGELMVLDAGCGTGWCGPLLRPYARRLVGVDLSRAMLEKAKGCGVYDELIEEELTSYIQARKGVFNLIVSADTLCYFGALEEVTRASFEALKPGGLMLFSIEKIANPQPGNTFILHPHGRYSHAENYMRNLLSACGFDLLSIENQILRKEAGRPVEGLIVSVMRPPGQPT</sequence>
<keyword evidence="1" id="KW-0677">Repeat</keyword>
<evidence type="ECO:0000256" key="2">
    <source>
        <dbReference type="ARBA" id="ARBA00022803"/>
    </source>
</evidence>
<feature type="repeat" description="TPR" evidence="3">
    <location>
        <begin position="180"/>
        <end position="213"/>
    </location>
</feature>
<dbReference type="Pfam" id="PF13489">
    <property type="entry name" value="Methyltransf_23"/>
    <property type="match status" value="1"/>
</dbReference>
<comment type="caution">
    <text evidence="4">The sequence shown here is derived from an EMBL/GenBank/DDBJ whole genome shotgun (WGS) entry which is preliminary data.</text>
</comment>
<dbReference type="PANTHER" id="PTHR44943:SF4">
    <property type="entry name" value="TPR REPEAT-CONTAINING PROTEIN MJ0798"/>
    <property type="match status" value="1"/>
</dbReference>
<protein>
    <submittedName>
        <fullName evidence="4">Uncharacterized protein</fullName>
    </submittedName>
</protein>
<feature type="repeat" description="TPR" evidence="3">
    <location>
        <begin position="78"/>
        <end position="111"/>
    </location>
</feature>
<dbReference type="SMART" id="SM00028">
    <property type="entry name" value="TPR"/>
    <property type="match status" value="6"/>
</dbReference>
<dbReference type="Pfam" id="PF13432">
    <property type="entry name" value="TPR_16"/>
    <property type="match status" value="2"/>
</dbReference>
<evidence type="ECO:0000313" key="5">
    <source>
        <dbReference type="Proteomes" id="UP000254771"/>
    </source>
</evidence>
<dbReference type="AlphaFoldDB" id="A0A370DUJ0"/>
<keyword evidence="5" id="KW-1185">Reference proteome</keyword>
<accession>A0A370DUJ0</accession>
<dbReference type="EMBL" id="QFXE01000002">
    <property type="protein sequence ID" value="RDH88220.1"/>
    <property type="molecule type" value="Genomic_DNA"/>
</dbReference>
<evidence type="ECO:0000256" key="3">
    <source>
        <dbReference type="PROSITE-ProRule" id="PRU00339"/>
    </source>
</evidence>
<proteinExistence type="predicted"/>
<name>A0A370DUJ0_9GAMM</name>
<dbReference type="PROSITE" id="PS50293">
    <property type="entry name" value="TPR_REGION"/>
    <property type="match status" value="3"/>
</dbReference>
<feature type="repeat" description="TPR" evidence="3">
    <location>
        <begin position="146"/>
        <end position="179"/>
    </location>
</feature>